<evidence type="ECO:0000313" key="8">
    <source>
        <dbReference type="Proteomes" id="UP001318860"/>
    </source>
</evidence>
<organism evidence="7 8">
    <name type="scientific">Rehmannia glutinosa</name>
    <name type="common">Chinese foxglove</name>
    <dbReference type="NCBI Taxonomy" id="99300"/>
    <lineage>
        <taxon>Eukaryota</taxon>
        <taxon>Viridiplantae</taxon>
        <taxon>Streptophyta</taxon>
        <taxon>Embryophyta</taxon>
        <taxon>Tracheophyta</taxon>
        <taxon>Spermatophyta</taxon>
        <taxon>Magnoliopsida</taxon>
        <taxon>eudicotyledons</taxon>
        <taxon>Gunneridae</taxon>
        <taxon>Pentapetalae</taxon>
        <taxon>asterids</taxon>
        <taxon>lamiids</taxon>
        <taxon>Lamiales</taxon>
        <taxon>Orobanchaceae</taxon>
        <taxon>Rehmannieae</taxon>
        <taxon>Rehmannia</taxon>
    </lineage>
</organism>
<dbReference type="PANTHER" id="PTHR48007:SF40">
    <property type="entry name" value="SERINE-THREONINE_TYROSINE-PROTEIN KINASE CATALYTIC DOMAIN-CONTAINING PROTEIN"/>
    <property type="match status" value="1"/>
</dbReference>
<evidence type="ECO:0000259" key="6">
    <source>
        <dbReference type="PROSITE" id="PS50011"/>
    </source>
</evidence>
<keyword evidence="4" id="KW-0812">Transmembrane</keyword>
<evidence type="ECO:0000256" key="5">
    <source>
        <dbReference type="SAM" id="SignalP"/>
    </source>
</evidence>
<dbReference type="Proteomes" id="UP001318860">
    <property type="component" value="Unassembled WGS sequence"/>
</dbReference>
<feature type="transmembrane region" description="Helical" evidence="4">
    <location>
        <begin position="237"/>
        <end position="262"/>
    </location>
</feature>
<dbReference type="EMBL" id="JABTTQ020002494">
    <property type="protein sequence ID" value="KAK6123679.1"/>
    <property type="molecule type" value="Genomic_DNA"/>
</dbReference>
<dbReference type="Gene3D" id="1.10.510.10">
    <property type="entry name" value="Transferase(Phosphotransferase) domain 1"/>
    <property type="match status" value="1"/>
</dbReference>
<keyword evidence="5" id="KW-0732">Signal</keyword>
<keyword evidence="2" id="KW-0433">Leucine-rich repeat</keyword>
<feature type="signal peptide" evidence="5">
    <location>
        <begin position="1"/>
        <end position="20"/>
    </location>
</feature>
<dbReference type="InterPro" id="IPR001245">
    <property type="entry name" value="Ser-Thr/Tyr_kinase_cat_dom"/>
</dbReference>
<dbReference type="Pfam" id="PF07714">
    <property type="entry name" value="PK_Tyr_Ser-Thr"/>
    <property type="match status" value="1"/>
</dbReference>
<dbReference type="PANTHER" id="PTHR48007">
    <property type="entry name" value="LEUCINE-RICH REPEAT RECEPTOR-LIKE PROTEIN KINASE PXC1"/>
    <property type="match status" value="1"/>
</dbReference>
<dbReference type="InterPro" id="IPR011009">
    <property type="entry name" value="Kinase-like_dom_sf"/>
</dbReference>
<accession>A0ABR0UM20</accession>
<feature type="domain" description="Protein kinase" evidence="6">
    <location>
        <begin position="320"/>
        <end position="600"/>
    </location>
</feature>
<dbReference type="Gene3D" id="3.30.200.20">
    <property type="entry name" value="Phosphorylase Kinase, domain 1"/>
    <property type="match status" value="1"/>
</dbReference>
<dbReference type="InterPro" id="IPR032675">
    <property type="entry name" value="LRR_dom_sf"/>
</dbReference>
<keyword evidence="4" id="KW-0472">Membrane</keyword>
<feature type="chain" id="PRO_5046971862" description="Protein kinase domain-containing protein" evidence="5">
    <location>
        <begin position="21"/>
        <end position="600"/>
    </location>
</feature>
<protein>
    <recommendedName>
        <fullName evidence="6">Protein kinase domain-containing protein</fullName>
    </recommendedName>
</protein>
<reference evidence="7 8" key="1">
    <citation type="journal article" date="2021" name="Comput. Struct. Biotechnol. J.">
        <title>De novo genome assembly of the potent medicinal plant Rehmannia glutinosa using nanopore technology.</title>
        <authorList>
            <person name="Ma L."/>
            <person name="Dong C."/>
            <person name="Song C."/>
            <person name="Wang X."/>
            <person name="Zheng X."/>
            <person name="Niu Y."/>
            <person name="Chen S."/>
            <person name="Feng W."/>
        </authorList>
    </citation>
    <scope>NUCLEOTIDE SEQUENCE [LARGE SCALE GENOMIC DNA]</scope>
    <source>
        <strain evidence="7">DH-2019</strain>
    </source>
</reference>
<evidence type="ECO:0000256" key="3">
    <source>
        <dbReference type="ARBA" id="ARBA00022737"/>
    </source>
</evidence>
<proteinExistence type="predicted"/>
<dbReference type="InterPro" id="IPR013210">
    <property type="entry name" value="LRR_N_plant-typ"/>
</dbReference>
<sequence length="600" mass="66544">MISAATISLFIVSLLIPCIAFEINEFFPDERNALLQLRDIVNSSSNLHANWTGPPCNKNQSRWAGIACSDSHVTHLVLEGIQLTGSLLSMFLHNLTFLTKLSFRNNSLYGPLPNLTSLTNLEFVFLSRNQFSGPIPSAYIDLPKLTKLELQDNDLSGQIPPFNQQSLIGFNVSNNELEGPIPETPVLQRFPNSSYANNSGLCGGIPGLSPCPITVPPPPPPPSPVPSRDKDDGPLKLWSIALIAAAASLVPVSIILICLCYYRRVYGKKTKQDQEQPGEVYIDNRGKRSHWSESTTDDPEITLELEFLDKPIFDLDDLLRAAAEEIGRGKLGTTYKAMLECGSVVAVKRLKEMKALSKKEFVQQMHLLGNVKHANLAEIISFYHSKEEKLIVYEYVPDGSLFSLLHAENRGIGRPLDWNTRVTIIIDIATSLEFLHQRLASQRVPHGNLKSSNVVITQCEHNINIRIKLTDYGLLPLVPAHKLSVGKTPEFGEGKKLTSKADVYCFGILVLEIVTGKIPLSPSSSSLDSSSICRDLSGWVKEAVNHDWSTDILDVEILGEKEGYDDMLKLTEIALECTDALPERRPKMSQVLTRIQDMKP</sequence>
<gene>
    <name evidence="7" type="ORF">DH2020_042576</name>
</gene>
<evidence type="ECO:0000256" key="2">
    <source>
        <dbReference type="ARBA" id="ARBA00022614"/>
    </source>
</evidence>
<comment type="subcellular location">
    <subcellularLocation>
        <location evidence="1">Membrane</location>
    </subcellularLocation>
</comment>
<dbReference type="InterPro" id="IPR046959">
    <property type="entry name" value="PRK1-6/SRF4-like"/>
</dbReference>
<keyword evidence="4" id="KW-1133">Transmembrane helix</keyword>
<dbReference type="SUPFAM" id="SSF52058">
    <property type="entry name" value="L domain-like"/>
    <property type="match status" value="1"/>
</dbReference>
<dbReference type="Pfam" id="PF08263">
    <property type="entry name" value="LRRNT_2"/>
    <property type="match status" value="1"/>
</dbReference>
<keyword evidence="8" id="KW-1185">Reference proteome</keyword>
<keyword evidence="3" id="KW-0677">Repeat</keyword>
<evidence type="ECO:0000256" key="4">
    <source>
        <dbReference type="SAM" id="Phobius"/>
    </source>
</evidence>
<evidence type="ECO:0000256" key="1">
    <source>
        <dbReference type="ARBA" id="ARBA00004370"/>
    </source>
</evidence>
<name>A0ABR0UM20_REHGL</name>
<comment type="caution">
    <text evidence="7">The sequence shown here is derived from an EMBL/GenBank/DDBJ whole genome shotgun (WGS) entry which is preliminary data.</text>
</comment>
<dbReference type="InterPro" id="IPR000719">
    <property type="entry name" value="Prot_kinase_dom"/>
</dbReference>
<dbReference type="Gene3D" id="3.80.10.10">
    <property type="entry name" value="Ribonuclease Inhibitor"/>
    <property type="match status" value="1"/>
</dbReference>
<dbReference type="PROSITE" id="PS50011">
    <property type="entry name" value="PROTEIN_KINASE_DOM"/>
    <property type="match status" value="1"/>
</dbReference>
<evidence type="ECO:0000313" key="7">
    <source>
        <dbReference type="EMBL" id="KAK6123679.1"/>
    </source>
</evidence>
<dbReference type="SUPFAM" id="SSF56112">
    <property type="entry name" value="Protein kinase-like (PK-like)"/>
    <property type="match status" value="1"/>
</dbReference>